<dbReference type="AlphaFoldDB" id="A0A8S9XDF7"/>
<proteinExistence type="predicted"/>
<dbReference type="PROSITE" id="PS51257">
    <property type="entry name" value="PROKAR_LIPOPROTEIN"/>
    <property type="match status" value="1"/>
</dbReference>
<evidence type="ECO:0000256" key="1">
    <source>
        <dbReference type="SAM" id="Phobius"/>
    </source>
</evidence>
<comment type="caution">
    <text evidence="2">The sequence shown here is derived from an EMBL/GenBank/DDBJ whole genome shotgun (WGS) entry which is preliminary data.</text>
</comment>
<accession>A0A8S9XDF7</accession>
<keyword evidence="1" id="KW-1133">Transmembrane helix</keyword>
<keyword evidence="1" id="KW-0472">Membrane</keyword>
<organism evidence="2 3">
    <name type="scientific">Apolygus lucorum</name>
    <name type="common">Small green plant bug</name>
    <name type="synonym">Lygocoris lucorum</name>
    <dbReference type="NCBI Taxonomy" id="248454"/>
    <lineage>
        <taxon>Eukaryota</taxon>
        <taxon>Metazoa</taxon>
        <taxon>Ecdysozoa</taxon>
        <taxon>Arthropoda</taxon>
        <taxon>Hexapoda</taxon>
        <taxon>Insecta</taxon>
        <taxon>Pterygota</taxon>
        <taxon>Neoptera</taxon>
        <taxon>Paraneoptera</taxon>
        <taxon>Hemiptera</taxon>
        <taxon>Heteroptera</taxon>
        <taxon>Panheteroptera</taxon>
        <taxon>Cimicomorpha</taxon>
        <taxon>Miridae</taxon>
        <taxon>Mirini</taxon>
        <taxon>Apolygus</taxon>
    </lineage>
</organism>
<keyword evidence="1" id="KW-0812">Transmembrane</keyword>
<sequence length="115" mass="13100">MVPRISTAPCQESPLILSVLLFACTAFLLLYYDSVHRVSSFTLSQLRRPSRNLAKTQNQRQQTHCRIWTQKRVNSYKVIAGSILMRMPSKFVPSALVNLRSPPTGLLCHLVIECR</sequence>
<gene>
    <name evidence="2" type="ORF">GE061_017331</name>
</gene>
<feature type="transmembrane region" description="Helical" evidence="1">
    <location>
        <begin position="15"/>
        <end position="32"/>
    </location>
</feature>
<dbReference type="EMBL" id="WIXP02000008">
    <property type="protein sequence ID" value="KAF6206106.1"/>
    <property type="molecule type" value="Genomic_DNA"/>
</dbReference>
<protein>
    <submittedName>
        <fullName evidence="2">Uncharacterized protein</fullName>
    </submittedName>
</protein>
<keyword evidence="3" id="KW-1185">Reference proteome</keyword>
<evidence type="ECO:0000313" key="3">
    <source>
        <dbReference type="Proteomes" id="UP000466442"/>
    </source>
</evidence>
<evidence type="ECO:0000313" key="2">
    <source>
        <dbReference type="EMBL" id="KAF6206106.1"/>
    </source>
</evidence>
<dbReference type="Proteomes" id="UP000466442">
    <property type="component" value="Unassembled WGS sequence"/>
</dbReference>
<reference evidence="2" key="1">
    <citation type="journal article" date="2021" name="Mol. Ecol. Resour.">
        <title>Apolygus lucorum genome provides insights into omnivorousness and mesophyll feeding.</title>
        <authorList>
            <person name="Liu Y."/>
            <person name="Liu H."/>
            <person name="Wang H."/>
            <person name="Huang T."/>
            <person name="Liu B."/>
            <person name="Yang B."/>
            <person name="Yin L."/>
            <person name="Li B."/>
            <person name="Zhang Y."/>
            <person name="Zhang S."/>
            <person name="Jiang F."/>
            <person name="Zhang X."/>
            <person name="Ren Y."/>
            <person name="Wang B."/>
            <person name="Wang S."/>
            <person name="Lu Y."/>
            <person name="Wu K."/>
            <person name="Fan W."/>
            <person name="Wang G."/>
        </authorList>
    </citation>
    <scope>NUCLEOTIDE SEQUENCE</scope>
    <source>
        <strain evidence="2">12Hb</strain>
    </source>
</reference>
<name>A0A8S9XDF7_APOLU</name>